<dbReference type="Proteomes" id="UP000185770">
    <property type="component" value="Unassembled WGS sequence"/>
</dbReference>
<comment type="caution">
    <text evidence="1">The sequence shown here is derived from an EMBL/GenBank/DDBJ whole genome shotgun (WGS) entry which is preliminary data.</text>
</comment>
<organism evidence="1 2">
    <name type="scientific">Serratia marcescens</name>
    <dbReference type="NCBI Taxonomy" id="615"/>
    <lineage>
        <taxon>Bacteria</taxon>
        <taxon>Pseudomonadati</taxon>
        <taxon>Pseudomonadota</taxon>
        <taxon>Gammaproteobacteria</taxon>
        <taxon>Enterobacterales</taxon>
        <taxon>Yersiniaceae</taxon>
        <taxon>Serratia</taxon>
    </lineage>
</organism>
<sequence>MGTLVQINVQNNSPALQNFFFFQQPSVYVGGAEVYSNSLLSTTILPSSQGGSVYTFLLDFQYYAGVQQQVAPPQIGQPSGYSSAIQPIDLTPAAGGAATNNSTNMIVSPALGLTPATQAQGVQPGAFRIVSPTYNPLLEKYNGGSAVRLVNGTVVLSNFVTVNPGSNLDCQPILQFYVQTGNYTSGTVMNFTSSSVNAALCDATTGFLTFNVTYNANGTWTVVPSTNRAVLRSHTSESAHVHAVAPNAEIKNEAGTRVISQGYANNFHSPITISNLTDQSAIHLHGEYQIGQPGGHFTGRMCIAKADGSATFK</sequence>
<protein>
    <submittedName>
        <fullName evidence="1">Uncharacterized protein</fullName>
    </submittedName>
</protein>
<reference evidence="1 2" key="1">
    <citation type="submission" date="2016-09" db="EMBL/GenBank/DDBJ databases">
        <title>Serratia marcescens MSU-97 and epiphytic antimycotic-producing bacteria.</title>
        <authorList>
            <person name="Matilla M.A."/>
        </authorList>
    </citation>
    <scope>NUCLEOTIDE SEQUENCE [LARGE SCALE GENOMIC DNA]</scope>
    <source>
        <strain evidence="1 2">MSU-97</strain>
    </source>
</reference>
<name>A0A1Q4NVX1_SERMA</name>
<evidence type="ECO:0000313" key="1">
    <source>
        <dbReference type="EMBL" id="OKB65004.1"/>
    </source>
</evidence>
<dbReference type="OrthoDB" id="1437448at2"/>
<evidence type="ECO:0000313" key="2">
    <source>
        <dbReference type="Proteomes" id="UP000185770"/>
    </source>
</evidence>
<gene>
    <name evidence="1" type="ORF">BHU62_19790</name>
</gene>
<dbReference type="EMBL" id="MJAO01000024">
    <property type="protein sequence ID" value="OKB65004.1"/>
    <property type="molecule type" value="Genomic_DNA"/>
</dbReference>
<dbReference type="AlphaFoldDB" id="A0A1Q4NVX1"/>
<dbReference type="RefSeq" id="WP_073533970.1">
    <property type="nucleotide sequence ID" value="NZ_MJAO01000024.1"/>
</dbReference>
<accession>A0A1Q4NVX1</accession>
<proteinExistence type="predicted"/>